<dbReference type="AlphaFoldDB" id="B1VWW5"/>
<dbReference type="HOGENOM" id="CLU_915052_0_0_11"/>
<dbReference type="KEGG" id="sgr:SGR_4782"/>
<dbReference type="Proteomes" id="UP000001685">
    <property type="component" value="Chromosome"/>
</dbReference>
<name>B1VWW5_STRGG</name>
<gene>
    <name evidence="1" type="ordered locus">SGR_4782</name>
</gene>
<dbReference type="eggNOG" id="COG0456">
    <property type="taxonomic scope" value="Bacteria"/>
</dbReference>
<sequence>MCRIAWRSPLTSLQRIAMSFSPAVRTFRRSDRHQLTDLVNRHAAAVLPGVSTSVNTVLSSLEARPDEYVVDPWVAERLTLVTEHRGRVVAAAHLHRYRDEPDVGPDYRGAVAVPWFVHHPGGDPVSSEAADRLLAACLATATRWRARSVHADGALPCPGVYGVPAAWPHVRSALERAGFVHTGATEVLLLAEVSDLPEPGERAGRESPALLRTLGPLGTRFTALAGDRVLGHLELDTTLDRPERVGRGGGLAELADVELDADAPEGADEILARLLARARDWLTLCGIDRLLTCACPEERDEIDALRRHGFREVTRTARGWELRAV</sequence>
<accession>B1VWW5</accession>
<evidence type="ECO:0000313" key="1">
    <source>
        <dbReference type="EMBL" id="BAG21611.1"/>
    </source>
</evidence>
<organism evidence="1 2">
    <name type="scientific">Streptomyces griseus subsp. griseus (strain JCM 4626 / CBS 651.72 / NBRC 13350 / KCC S-0626 / ISP 5235)</name>
    <dbReference type="NCBI Taxonomy" id="455632"/>
    <lineage>
        <taxon>Bacteria</taxon>
        <taxon>Bacillati</taxon>
        <taxon>Actinomycetota</taxon>
        <taxon>Actinomycetes</taxon>
        <taxon>Kitasatosporales</taxon>
        <taxon>Streptomycetaceae</taxon>
        <taxon>Streptomyces</taxon>
    </lineage>
</organism>
<protein>
    <submittedName>
        <fullName evidence="1">Uncharacterized protein</fullName>
    </submittedName>
</protein>
<dbReference type="EMBL" id="AP009493">
    <property type="protein sequence ID" value="BAG21611.1"/>
    <property type="molecule type" value="Genomic_DNA"/>
</dbReference>
<evidence type="ECO:0000313" key="2">
    <source>
        <dbReference type="Proteomes" id="UP000001685"/>
    </source>
</evidence>
<reference evidence="2" key="1">
    <citation type="journal article" date="2008" name="J. Bacteriol.">
        <title>Genome sequence of the streptomycin-producing microorganism Streptomyces griseus IFO 13350.</title>
        <authorList>
            <person name="Ohnishi Y."/>
            <person name="Ishikawa J."/>
            <person name="Hara H."/>
            <person name="Suzuki H."/>
            <person name="Ikenoya M."/>
            <person name="Ikeda H."/>
            <person name="Yamashita A."/>
            <person name="Hattori M."/>
            <person name="Horinouchi S."/>
        </authorList>
    </citation>
    <scope>NUCLEOTIDE SEQUENCE [LARGE SCALE GENOMIC DNA]</scope>
    <source>
        <strain evidence="2">JCM 4626 / NBRC 13350</strain>
    </source>
</reference>
<proteinExistence type="predicted"/>
<dbReference type="Gene3D" id="3.40.630.30">
    <property type="match status" value="1"/>
</dbReference>